<evidence type="ECO:0000256" key="1">
    <source>
        <dbReference type="SAM" id="MobiDB-lite"/>
    </source>
</evidence>
<feature type="compositionally biased region" description="Low complexity" evidence="1">
    <location>
        <begin position="182"/>
        <end position="252"/>
    </location>
</feature>
<dbReference type="EMBL" id="DS116030">
    <property type="protein sequence ID" value="EAX83280.1"/>
    <property type="molecule type" value="Genomic_DNA"/>
</dbReference>
<dbReference type="InterPro" id="IPR053371">
    <property type="entry name" value="Involucrin-like"/>
</dbReference>
<organism evidence="2 3">
    <name type="scientific">Trichomonas vaginalis (strain ATCC PRA-98 / G3)</name>
    <dbReference type="NCBI Taxonomy" id="412133"/>
    <lineage>
        <taxon>Eukaryota</taxon>
        <taxon>Metamonada</taxon>
        <taxon>Parabasalia</taxon>
        <taxon>Trichomonadida</taxon>
        <taxon>Trichomonadidae</taxon>
        <taxon>Trichomonas</taxon>
    </lineage>
</organism>
<dbReference type="VEuPathDB" id="TrichDB:TVAG_296670"/>
<dbReference type="InParanoid" id="A2GHT8"/>
<dbReference type="STRING" id="5722.A2GHT8"/>
<keyword evidence="3" id="KW-1185">Reference proteome</keyword>
<dbReference type="VEuPathDB" id="TrichDB:TVAGG3_0833900"/>
<accession>A2GHT8</accession>
<proteinExistence type="predicted"/>
<dbReference type="Proteomes" id="UP000001542">
    <property type="component" value="Unassembled WGS sequence"/>
</dbReference>
<dbReference type="VEuPathDB" id="TrichDB:TVAGG3_0443450"/>
<dbReference type="AlphaFoldDB" id="A2GHT8"/>
<feature type="region of interest" description="Disordered" evidence="1">
    <location>
        <begin position="82"/>
        <end position="154"/>
    </location>
</feature>
<feature type="region of interest" description="Disordered" evidence="1">
    <location>
        <begin position="1"/>
        <end position="46"/>
    </location>
</feature>
<sequence>MQHNSHSNINQNINERNSNIDGETINSHSNINQNINERNSNIDGETINSHSNINQNINERNSNIDGETINSHSNINQNINERNSNIDGETINSHSNINQNINERNSNIDGETINSHSNINQNINERNSNINDEITDGPRNINGRILKPKSNNNKSRQAILKLPPNFIQVNRVNIQVPPAPALPQQRQQQSLPAQTLPQQRQQQSLPAQTLPQQRQQQSLPAQTLPQQRQQQSLPAQTLPQQRQQQSLPTQALPKQQPHITDNLSFDNFINPQIIIDNVKVYQSISDKRSQYNLSKTICEQCVANYNILNKDDKEAQRIKISDILRTYHTFSISDSDKLAYRKTIYPQGIPLRFERYYCKNDHLELHYYCAKRKKCGYSQIISLFPAGSNIKASIHEINPPHNCSKSEYSIEINGTHQIRYEFESMISTYIQNNPLLSLAEARQYSNQLIFEYNSSHDDTIDISPQ</sequence>
<reference evidence="2" key="2">
    <citation type="journal article" date="2007" name="Science">
        <title>Draft genome sequence of the sexually transmitted pathogen Trichomonas vaginalis.</title>
        <authorList>
            <person name="Carlton J.M."/>
            <person name="Hirt R.P."/>
            <person name="Silva J.C."/>
            <person name="Delcher A.L."/>
            <person name="Schatz M."/>
            <person name="Zhao Q."/>
            <person name="Wortman J.R."/>
            <person name="Bidwell S.L."/>
            <person name="Alsmark U.C.M."/>
            <person name="Besteiro S."/>
            <person name="Sicheritz-Ponten T."/>
            <person name="Noel C.J."/>
            <person name="Dacks J.B."/>
            <person name="Foster P.G."/>
            <person name="Simillion C."/>
            <person name="Van de Peer Y."/>
            <person name="Miranda-Saavedra D."/>
            <person name="Barton G.J."/>
            <person name="Westrop G.D."/>
            <person name="Mueller S."/>
            <person name="Dessi D."/>
            <person name="Fiori P.L."/>
            <person name="Ren Q."/>
            <person name="Paulsen I."/>
            <person name="Zhang H."/>
            <person name="Bastida-Corcuera F.D."/>
            <person name="Simoes-Barbosa A."/>
            <person name="Brown M.T."/>
            <person name="Hayes R.D."/>
            <person name="Mukherjee M."/>
            <person name="Okumura C.Y."/>
            <person name="Schneider R."/>
            <person name="Smith A.J."/>
            <person name="Vanacova S."/>
            <person name="Villalvazo M."/>
            <person name="Haas B.J."/>
            <person name="Pertea M."/>
            <person name="Feldblyum T.V."/>
            <person name="Utterback T.R."/>
            <person name="Shu C.L."/>
            <person name="Osoegawa K."/>
            <person name="de Jong P.J."/>
            <person name="Hrdy I."/>
            <person name="Horvathova L."/>
            <person name="Zubacova Z."/>
            <person name="Dolezal P."/>
            <person name="Malik S.B."/>
            <person name="Logsdon J.M. Jr."/>
            <person name="Henze K."/>
            <person name="Gupta A."/>
            <person name="Wang C.C."/>
            <person name="Dunne R.L."/>
            <person name="Upcroft J.A."/>
            <person name="Upcroft P."/>
            <person name="White O."/>
            <person name="Salzberg S.L."/>
            <person name="Tang P."/>
            <person name="Chiu C.-H."/>
            <person name="Lee Y.-S."/>
            <person name="Embley T.M."/>
            <person name="Coombs G.H."/>
            <person name="Mottram J.C."/>
            <person name="Tachezy J."/>
            <person name="Fraser-Liggett C.M."/>
            <person name="Johnson P.J."/>
        </authorList>
    </citation>
    <scope>NUCLEOTIDE SEQUENCE [LARGE SCALE GENOMIC DNA]</scope>
    <source>
        <strain evidence="2">G3</strain>
    </source>
</reference>
<evidence type="ECO:0000313" key="3">
    <source>
        <dbReference type="Proteomes" id="UP000001542"/>
    </source>
</evidence>
<gene>
    <name evidence="2" type="ORF">TVAG_164800</name>
</gene>
<dbReference type="VEuPathDB" id="TrichDB:TVAGG3_0636330"/>
<dbReference type="VEuPathDB" id="TrichDB:TVAG_164800"/>
<name>A2GHT8_TRIV3</name>
<feature type="non-terminal residue" evidence="2">
    <location>
        <position position="465"/>
    </location>
</feature>
<dbReference type="PANTHER" id="PTHR35172:SF1">
    <property type="entry name" value="INVOLUCRIN"/>
    <property type="match status" value="1"/>
</dbReference>
<feature type="region of interest" description="Disordered" evidence="1">
    <location>
        <begin position="181"/>
        <end position="255"/>
    </location>
</feature>
<dbReference type="PANTHER" id="PTHR35172">
    <property type="entry name" value="PROTEIN, PUTATIVE-RELATED"/>
    <property type="match status" value="1"/>
</dbReference>
<evidence type="ECO:0000313" key="2">
    <source>
        <dbReference type="EMBL" id="EAX83280.1"/>
    </source>
</evidence>
<feature type="compositionally biased region" description="Low complexity" evidence="1">
    <location>
        <begin position="82"/>
        <end position="132"/>
    </location>
</feature>
<reference evidence="2" key="1">
    <citation type="submission" date="2006-10" db="EMBL/GenBank/DDBJ databases">
        <authorList>
            <person name="Amadeo P."/>
            <person name="Zhao Q."/>
            <person name="Wortman J."/>
            <person name="Fraser-Liggett C."/>
            <person name="Carlton J."/>
        </authorList>
    </citation>
    <scope>NUCLEOTIDE SEQUENCE</scope>
    <source>
        <strain evidence="2">G3</strain>
    </source>
</reference>
<protein>
    <submittedName>
        <fullName evidence="2">Uncharacterized protein</fullName>
    </submittedName>
</protein>
<dbReference type="SMR" id="A2GHT8"/>